<dbReference type="Proteomes" id="UP000051934">
    <property type="component" value="Unassembled WGS sequence"/>
</dbReference>
<gene>
    <name evidence="2" type="ORF">ABR69_04665</name>
</gene>
<sequence length="156" mass="16142">MTVNRSSVTGFTLPRVKLLCAIAVSCALASCADDGQVTAAVGLQTPSPALMRGAALYAGSCSDFCHGRGPSAIDVVTTTLAATAAGRASDAPDLFDCAWITTKSDSEIEQVIIAGIADTRMVGFGSNFPEGRRDHAALIGYLRMASACETQSYSEE</sequence>
<keyword evidence="1" id="KW-0732">Signal</keyword>
<dbReference type="PROSITE" id="PS51257">
    <property type="entry name" value="PROKAR_LIPOPROTEIN"/>
    <property type="match status" value="1"/>
</dbReference>
<protein>
    <submittedName>
        <fullName evidence="2">Uncharacterized protein</fullName>
    </submittedName>
</protein>
<proteinExistence type="predicted"/>
<dbReference type="InterPro" id="IPR036909">
    <property type="entry name" value="Cyt_c-like_dom_sf"/>
</dbReference>
<dbReference type="AlphaFoldDB" id="A0A0R2SEQ0"/>
<evidence type="ECO:0000256" key="1">
    <source>
        <dbReference type="SAM" id="SignalP"/>
    </source>
</evidence>
<name>A0A0R2SEQ0_9GAMM</name>
<evidence type="ECO:0000313" key="2">
    <source>
        <dbReference type="EMBL" id="KRO73303.1"/>
    </source>
</evidence>
<dbReference type="SUPFAM" id="SSF46626">
    <property type="entry name" value="Cytochrome c"/>
    <property type="match status" value="1"/>
</dbReference>
<dbReference type="Gene3D" id="1.10.760.10">
    <property type="entry name" value="Cytochrome c-like domain"/>
    <property type="match status" value="1"/>
</dbReference>
<dbReference type="EMBL" id="LIBB01000011">
    <property type="protein sequence ID" value="KRO73303.1"/>
    <property type="molecule type" value="Genomic_DNA"/>
</dbReference>
<evidence type="ECO:0000313" key="3">
    <source>
        <dbReference type="Proteomes" id="UP000051934"/>
    </source>
</evidence>
<reference evidence="2 3" key="1">
    <citation type="submission" date="2015-10" db="EMBL/GenBank/DDBJ databases">
        <title>Metagenome-Assembled Genomes uncover a global brackish microbiome.</title>
        <authorList>
            <person name="Hugerth L.W."/>
            <person name="Larsson J."/>
            <person name="Alneberg J."/>
            <person name="Lindh M.V."/>
            <person name="Legrand C."/>
            <person name="Pinhassi J."/>
            <person name="Andersson A.F."/>
        </authorList>
    </citation>
    <scope>NUCLEOTIDE SEQUENCE [LARGE SCALE GENOMIC DNA]</scope>
    <source>
        <strain evidence="2">BACL4 MAG-120507-bin80</strain>
    </source>
</reference>
<accession>A0A0R2SEQ0</accession>
<feature type="signal peptide" evidence="1">
    <location>
        <begin position="1"/>
        <end position="32"/>
    </location>
</feature>
<comment type="caution">
    <text evidence="2">The sequence shown here is derived from an EMBL/GenBank/DDBJ whole genome shotgun (WGS) entry which is preliminary data.</text>
</comment>
<organism evidence="2 3">
    <name type="scientific">OM182 bacterium BACL3 MAG-120507-bin80</name>
    <dbReference type="NCBI Taxonomy" id="1655577"/>
    <lineage>
        <taxon>Bacteria</taxon>
        <taxon>Pseudomonadati</taxon>
        <taxon>Pseudomonadota</taxon>
        <taxon>Gammaproteobacteria</taxon>
        <taxon>OMG group</taxon>
        <taxon>OM182 clade</taxon>
    </lineage>
</organism>
<dbReference type="GO" id="GO:0009055">
    <property type="term" value="F:electron transfer activity"/>
    <property type="evidence" value="ECO:0007669"/>
    <property type="project" value="InterPro"/>
</dbReference>
<dbReference type="GO" id="GO:0020037">
    <property type="term" value="F:heme binding"/>
    <property type="evidence" value="ECO:0007669"/>
    <property type="project" value="InterPro"/>
</dbReference>
<feature type="chain" id="PRO_5006423635" evidence="1">
    <location>
        <begin position="33"/>
        <end position="156"/>
    </location>
</feature>